<dbReference type="KEGG" id="bhu:bhn_I1521"/>
<dbReference type="GO" id="GO:0016787">
    <property type="term" value="F:hydrolase activity"/>
    <property type="evidence" value="ECO:0007669"/>
    <property type="project" value="UniProtKB-KW"/>
</dbReference>
<dbReference type="Proteomes" id="UP000179284">
    <property type="component" value="Chromosome I"/>
</dbReference>
<dbReference type="SMART" id="SM00849">
    <property type="entry name" value="Lactamase_B"/>
    <property type="match status" value="1"/>
</dbReference>
<gene>
    <name evidence="2" type="ORF">bhn_I1521</name>
</gene>
<dbReference type="InterPro" id="IPR052533">
    <property type="entry name" value="WalJ/YycJ-like"/>
</dbReference>
<name>A0A1D9P2H2_9FIRM</name>
<dbReference type="InterPro" id="IPR001279">
    <property type="entry name" value="Metallo-B-lactamas"/>
</dbReference>
<protein>
    <submittedName>
        <fullName evidence="2">Metallo-beta-lactamase superfamily hydrolase</fullName>
    </submittedName>
</protein>
<dbReference type="AlphaFoldDB" id="A0A1D9P2H2"/>
<dbReference type="EMBL" id="CP017831">
    <property type="protein sequence ID" value="AOZ96554.1"/>
    <property type="molecule type" value="Genomic_DNA"/>
</dbReference>
<feature type="domain" description="Metallo-beta-lactamase" evidence="1">
    <location>
        <begin position="11"/>
        <end position="186"/>
    </location>
</feature>
<dbReference type="InterPro" id="IPR036866">
    <property type="entry name" value="RibonucZ/Hydroxyglut_hydro"/>
</dbReference>
<accession>A0A1D9P2H2</accession>
<keyword evidence="3" id="KW-1185">Reference proteome</keyword>
<dbReference type="Gene3D" id="3.60.15.10">
    <property type="entry name" value="Ribonuclease Z/Hydroxyacylglutathione hydrolase-like"/>
    <property type="match status" value="1"/>
</dbReference>
<dbReference type="SUPFAM" id="SSF56281">
    <property type="entry name" value="Metallo-hydrolase/oxidoreductase"/>
    <property type="match status" value="1"/>
</dbReference>
<evidence type="ECO:0000259" key="1">
    <source>
        <dbReference type="SMART" id="SM00849"/>
    </source>
</evidence>
<organism evidence="2 3">
    <name type="scientific">Butyrivibrio hungatei</name>
    <dbReference type="NCBI Taxonomy" id="185008"/>
    <lineage>
        <taxon>Bacteria</taxon>
        <taxon>Bacillati</taxon>
        <taxon>Bacillota</taxon>
        <taxon>Clostridia</taxon>
        <taxon>Lachnospirales</taxon>
        <taxon>Lachnospiraceae</taxon>
        <taxon>Butyrivibrio</taxon>
    </lineage>
</organism>
<dbReference type="PANTHER" id="PTHR47619:SF1">
    <property type="entry name" value="EXODEOXYRIBONUCLEASE WALJ"/>
    <property type="match status" value="1"/>
</dbReference>
<reference evidence="3" key="1">
    <citation type="submission" date="2016-10" db="EMBL/GenBank/DDBJ databases">
        <title>The complete genome sequence of the rumen bacterium Butyrivibrio hungatei MB2003.</title>
        <authorList>
            <person name="Palevich N."/>
            <person name="Kelly W.J."/>
            <person name="Leahy S.C."/>
            <person name="Altermann E."/>
            <person name="Rakonjac J."/>
            <person name="Attwood G.T."/>
        </authorList>
    </citation>
    <scope>NUCLEOTIDE SEQUENCE [LARGE SCALE GENOMIC DNA]</scope>
    <source>
        <strain evidence="3">MB2003</strain>
    </source>
</reference>
<evidence type="ECO:0000313" key="2">
    <source>
        <dbReference type="EMBL" id="AOZ96554.1"/>
    </source>
</evidence>
<proteinExistence type="predicted"/>
<dbReference type="PANTHER" id="PTHR47619">
    <property type="entry name" value="METALLO-HYDROLASE YYCJ-RELATED"/>
    <property type="match status" value="1"/>
</dbReference>
<dbReference type="Pfam" id="PF12706">
    <property type="entry name" value="Lactamase_B_2"/>
    <property type="match status" value="1"/>
</dbReference>
<keyword evidence="2" id="KW-0378">Hydrolase</keyword>
<sequence length="265" mass="29456">MRFTSIASGSSGNCTYIGSDNTHVLVDAGVSKKRIEEGLKTLELGLSDIDAIFVTHEHSDHIAALRTILKKFDIPIYATKGTIEGIRNSDKKNEMTDSRFIPITCDKEITVGDMKINPMVISHDALEPCGYRFFIGDKKVGIATDLGCYSDYTVECLKDCDALLLEANHDVRMLQTGPYPYVLKTRILGDRGHLSNEKSGELLCKLLNDKIRGVFLGHLSKENNLPELAYETVRVEIEMGDNPYHGNDFPLIVADRSSISPILEF</sequence>
<dbReference type="OrthoDB" id="9781189at2"/>
<dbReference type="RefSeq" id="WP_071176235.1">
    <property type="nucleotide sequence ID" value="NZ_CP017831.1"/>
</dbReference>
<evidence type="ECO:0000313" key="3">
    <source>
        <dbReference type="Proteomes" id="UP000179284"/>
    </source>
</evidence>